<proteinExistence type="predicted"/>
<evidence type="ECO:0008006" key="4">
    <source>
        <dbReference type="Google" id="ProtNLM"/>
    </source>
</evidence>
<feature type="compositionally biased region" description="Gly residues" evidence="1">
    <location>
        <begin position="1039"/>
        <end position="1056"/>
    </location>
</feature>
<name>A0ABN9RXS4_9DINO</name>
<organism evidence="2 3">
    <name type="scientific">Prorocentrum cordatum</name>
    <dbReference type="NCBI Taxonomy" id="2364126"/>
    <lineage>
        <taxon>Eukaryota</taxon>
        <taxon>Sar</taxon>
        <taxon>Alveolata</taxon>
        <taxon>Dinophyceae</taxon>
        <taxon>Prorocentrales</taxon>
        <taxon>Prorocentraceae</taxon>
        <taxon>Prorocentrum</taxon>
    </lineage>
</organism>
<sequence>MNSIAQYSALDHAAQAIRSNGVLAAGDELAIFVETTSATRPAAVILALDDGVMTSSQWRCGGVTQPVSSWEFAVEQETGCCDWRDDELWSRFGARWIQPNSTAVLQAFWCRYTLPISGSKLPDSSTSSESATAPVVNMTSFVVDSSVQATISFEVSEKAIVSCGMMRNSYKMRAPTYVELESWGIVQVIADPYEAEWALIGNENTRQDYDVASLAWLNVSSIVDCQSQCFDHMECHGMTYYSSGMAYGEDLCFSSQGCNCKLIASFEEATPLSNLSSSAEFTHMTLVRTAKRHQTTLPGAYTPSTNRYLAYCGARSSTTGGHSAWEAVRAAERTLETGTCVDCAPPPEISLLGGWADGSQIAVVVQTSAPGYAYCAAVALSSADEACACLTADEIKLGGHVTVTGGGFAVSVLVTGLAPDALYEVSCAVTDHTGTDSTAENILTTVRRWRTESLEAYVPIAVVGFQYAHANLDALGYLWCDLYAVTTIHEVVPGAAELQQYGRWQRVSSTQQTLIGIFEGPTNGSYDVYCTAVENPDFNVPLGQGGRMQTPFPVATILNVDVQYDNVTLQVLIDRGPASLFCDSRLWDTHASVQAPTPPTAQDPEMRASPFHVDVPTAVGGTVILRLVPLNTGSVYSIYCYTEIVGSDSEQMSDQGRRIYGTRRTIRTMGPAENVGGWQCVSGQTCNISGIAADGISVFDRVMVRADGCPGRCRCSGFADPYQKGSACSAISHDPQIGAPSQTELDAVSVEDPNGEWCYVDQGLCPDEVPSPTFGQYLISYRACSFGDAAGLTGPEPDGFPNGGLTMPAWGTERWRQLHLRPDRRQRHGRAVRAVLVQRHRVILRDAGRLSPEPRVRPRRRALQRAGLGGELLRRGPPVHGAPHRWLRAQERRPPGGGPRHGDGLRLGRGETPAHSVGVPGFLNDGVSEPSLLQGSSFSWGGDPLVIEGGEYLLCWCGPAAGTATGTGIGAAVRVGLLVAGNAGLIQSRRRLYPLAKKAKSDEPCPAVRPVGGAGFLAPGAARARRRPAGLRRLRPRRVGGGAGGSVGPLCGGGGSADTSRPTSATPARAHLRDPHLEWWHIAVTLLKRYEMLRRTDRIIEAASCNGKIVEIMQKAEEMQIHEVFNKDDGEEFRNWKAMMRTLQDIPVEDVIPVIETSERYQGRAVGQALTKSRKAYQSWAIKMWNEAPRHLHNMVKDPRPETVEKIQQGRSVADPDQIMSNRADEWEKHWADPSVTPDQILDGIHMVMGRAWQQPLAPLQLQQLDRLLPAITATKAKGIDNIGPLEVQPWRSILAGSPEGVRLAKAFMGPILHRAQLTKQADIGLWTFVDDTVLRSQGTEANVEKQLIDNGAMLGECLKEAGLTVSPKTTVIASSPKLAIAIAKGLQQRGVPAKAEGNFTDLGVDCNQLAAWLDQWFAHPELHARIAKAWQPSLRRLRLAGESRWRRVRGPISATVATLLDAGWDPVDHDFWVTDEDVGWRFPSPDQPSFAEAAADYVELLLDFERP</sequence>
<feature type="region of interest" description="Disordered" evidence="1">
    <location>
        <begin position="871"/>
        <end position="904"/>
    </location>
</feature>
<protein>
    <recommendedName>
        <fullName evidence="4">Apple domain-containing protein</fullName>
    </recommendedName>
</protein>
<keyword evidence="3" id="KW-1185">Reference proteome</keyword>
<gene>
    <name evidence="2" type="ORF">PCOR1329_LOCUS24507</name>
</gene>
<evidence type="ECO:0000313" key="2">
    <source>
        <dbReference type="EMBL" id="CAK0823967.1"/>
    </source>
</evidence>
<reference evidence="2" key="1">
    <citation type="submission" date="2023-10" db="EMBL/GenBank/DDBJ databases">
        <authorList>
            <person name="Chen Y."/>
            <person name="Shah S."/>
            <person name="Dougan E. K."/>
            <person name="Thang M."/>
            <person name="Chan C."/>
        </authorList>
    </citation>
    <scope>NUCLEOTIDE SEQUENCE [LARGE SCALE GENOMIC DNA]</scope>
</reference>
<accession>A0ABN9RXS4</accession>
<feature type="region of interest" description="Disordered" evidence="1">
    <location>
        <begin position="1035"/>
        <end position="1068"/>
    </location>
</feature>
<dbReference type="EMBL" id="CAUYUJ010008446">
    <property type="protein sequence ID" value="CAK0823967.1"/>
    <property type="molecule type" value="Genomic_DNA"/>
</dbReference>
<dbReference type="Proteomes" id="UP001189429">
    <property type="component" value="Unassembled WGS sequence"/>
</dbReference>
<evidence type="ECO:0000256" key="1">
    <source>
        <dbReference type="SAM" id="MobiDB-lite"/>
    </source>
</evidence>
<evidence type="ECO:0000313" key="3">
    <source>
        <dbReference type="Proteomes" id="UP001189429"/>
    </source>
</evidence>
<feature type="compositionally biased region" description="Basic and acidic residues" evidence="1">
    <location>
        <begin position="888"/>
        <end position="904"/>
    </location>
</feature>
<comment type="caution">
    <text evidence="2">The sequence shown here is derived from an EMBL/GenBank/DDBJ whole genome shotgun (WGS) entry which is preliminary data.</text>
</comment>